<dbReference type="Gene3D" id="3.30.70.270">
    <property type="match status" value="1"/>
</dbReference>
<dbReference type="InterPro" id="IPR000160">
    <property type="entry name" value="GGDEF_dom"/>
</dbReference>
<name>A0A0M6WH99_9FIRM</name>
<feature type="domain" description="GGDEF" evidence="1">
    <location>
        <begin position="958"/>
        <end position="1103"/>
    </location>
</feature>
<dbReference type="AlphaFoldDB" id="A0A0M6WH99"/>
<evidence type="ECO:0000313" key="2">
    <source>
        <dbReference type="EMBL" id="CRL35950.1"/>
    </source>
</evidence>
<dbReference type="GO" id="GO:0052621">
    <property type="term" value="F:diguanylate cyclase activity"/>
    <property type="evidence" value="ECO:0007669"/>
    <property type="project" value="TreeGrafter"/>
</dbReference>
<dbReference type="Pfam" id="PF00990">
    <property type="entry name" value="GGDEF"/>
    <property type="match status" value="1"/>
</dbReference>
<organism evidence="2 3">
    <name type="scientific">Roseburia faecis</name>
    <dbReference type="NCBI Taxonomy" id="301302"/>
    <lineage>
        <taxon>Bacteria</taxon>
        <taxon>Bacillati</taxon>
        <taxon>Bacillota</taxon>
        <taxon>Clostridia</taxon>
        <taxon>Lachnospirales</taxon>
        <taxon>Lachnospiraceae</taxon>
        <taxon>Roseburia</taxon>
    </lineage>
</organism>
<dbReference type="Gene3D" id="1.25.40.10">
    <property type="entry name" value="Tetratricopeptide repeat domain"/>
    <property type="match status" value="1"/>
</dbReference>
<dbReference type="InterPro" id="IPR043128">
    <property type="entry name" value="Rev_trsase/Diguanyl_cyclase"/>
</dbReference>
<dbReference type="SUPFAM" id="SSF55073">
    <property type="entry name" value="Nucleotide cyclase"/>
    <property type="match status" value="1"/>
</dbReference>
<dbReference type="SUPFAM" id="SSF48452">
    <property type="entry name" value="TPR-like"/>
    <property type="match status" value="1"/>
</dbReference>
<dbReference type="STRING" id="301302.ERS852420_03005"/>
<dbReference type="NCBIfam" id="TIGR00254">
    <property type="entry name" value="GGDEF"/>
    <property type="match status" value="1"/>
</dbReference>
<dbReference type="GO" id="GO:0043709">
    <property type="term" value="P:cell adhesion involved in single-species biofilm formation"/>
    <property type="evidence" value="ECO:0007669"/>
    <property type="project" value="TreeGrafter"/>
</dbReference>
<keyword evidence="3" id="KW-1185">Reference proteome</keyword>
<dbReference type="InterPro" id="IPR029787">
    <property type="entry name" value="Nucleotide_cyclase"/>
</dbReference>
<accession>A0A0M6WH99</accession>
<dbReference type="InterPro" id="IPR011990">
    <property type="entry name" value="TPR-like_helical_dom_sf"/>
</dbReference>
<protein>
    <submittedName>
        <fullName evidence="2">Diguanylate cyclase (GGDEF) domain</fullName>
    </submittedName>
</protein>
<gene>
    <name evidence="2" type="ORF">M72_25101</name>
</gene>
<reference evidence="3" key="1">
    <citation type="submission" date="2015-05" db="EMBL/GenBank/DDBJ databases">
        <authorList>
            <consortium name="Pathogen Informatics"/>
        </authorList>
    </citation>
    <scope>NUCLEOTIDE SEQUENCE [LARGE SCALE GENOMIC DNA]</scope>
    <source>
        <strain evidence="3">M72</strain>
    </source>
</reference>
<dbReference type="PANTHER" id="PTHR45138:SF9">
    <property type="entry name" value="DIGUANYLATE CYCLASE DGCM-RELATED"/>
    <property type="match status" value="1"/>
</dbReference>
<dbReference type="RefSeq" id="WP_055067447.1">
    <property type="nucleotide sequence ID" value="NZ_CP173697.1"/>
</dbReference>
<dbReference type="SMART" id="SM00267">
    <property type="entry name" value="GGDEF"/>
    <property type="match status" value="1"/>
</dbReference>
<dbReference type="SMART" id="SM00028">
    <property type="entry name" value="TPR"/>
    <property type="match status" value="3"/>
</dbReference>
<proteinExistence type="predicted"/>
<dbReference type="GO" id="GO:0005886">
    <property type="term" value="C:plasma membrane"/>
    <property type="evidence" value="ECO:0007669"/>
    <property type="project" value="TreeGrafter"/>
</dbReference>
<dbReference type="PANTHER" id="PTHR45138">
    <property type="entry name" value="REGULATORY COMPONENTS OF SENSORY TRANSDUCTION SYSTEM"/>
    <property type="match status" value="1"/>
</dbReference>
<sequence>MIEKYFNGVIEQVYHRIGTAEKNIVMASYNNDFSVSGLENKKRYQEDDNVFFACCELQYETLSGAYAPFLDIICDMFRKFVKGDFEAFLRECGTYELHRSLFLGYYEDGICKREEGVLLNEVEYEQRRMTEAIVAMLKKLTEYRPIMIVINRFQLAGRSSMELIYRLLTEPCTEIGIVLGVNEMQPRLDMAVNMWDAIVEKLEDSSQIYHIGSSGKHRNRENAEDVAEEKNYSHMLAKVETIITFLDCDQAKWYLQKLEYKLKFEDIFVDDITLREFYLLYTRTAILRAELSKALEMVDSAMRLPSVCKDLFYRSECSFLKGTCLMYQGKLQQAEMYAQYAREEAQKSGNEKQIFKAELLSVMARMSGWYNIFFCIQDIPIHEGLIEKLMQNNYRNHLAHIYIYAYDNRPEMVARAYRSEASLLYFSKGVALAKEIGNEQLVYDAYQKNIMLASTNGMNEIAMLYSVRTYQFMKSRDDVYEGRILSGIGYNLSAMGKNRLAEHYYNRAIEVFYHLRLPEDIAEVFYNRALNYIMQENYAKAEHDLLMAMKVIEKLHLNSLRVCNLSKLYGLLALVSIMQKDRFNCERYLLNCRQFLNYIIEKEKENENEEIIHDYAKCDEDMFLYTFSMAMLNRMDGKKEEVLVSFEQAERFLLQAEGNEFFSYRLFRKERMKLFEEMGRSERCQMERATLLQHEEINSQAARLLPMNLLKEIDLGEHPQTCAVREEEIEALIKQEGLLQDYATSRRQMEFISTWQKLIDVNGSNVEGMVQNAFNTFMNHFSLDCALYICYHEDGAHVLYNDTKCEMTEADIAAIGNTMLEYPQGFAVSKISDSFLEHQDTIGYFGIDDVCSFVAAPFLKNGKLTSLLITYVRMKDNWHGSIERYMLNEDDLRIYSLLFREMEYSINRMEANDKIYMMNRKLQEAAVTDMLTGIYNRAGMYEEIQQMIECYRVSEKTHHVGLMFIDLDNFKHYNDTFGHDVGDLILKEMAKIFRKAVKGRGFVARYGGDEFIMILNTDAREILEQIAKGIYEKINSTQGFQRQIENYLGHAITTTEKSRITCSIGIASAGDVRKEEDINELIRSADEILYKVKTGEKGHYAFL</sequence>
<dbReference type="InterPro" id="IPR050469">
    <property type="entry name" value="Diguanylate_Cyclase"/>
</dbReference>
<dbReference type="CDD" id="cd01949">
    <property type="entry name" value="GGDEF"/>
    <property type="match status" value="1"/>
</dbReference>
<dbReference type="Proteomes" id="UP000049979">
    <property type="component" value="Unassembled WGS sequence"/>
</dbReference>
<dbReference type="EMBL" id="CVRR01000010">
    <property type="protein sequence ID" value="CRL35950.1"/>
    <property type="molecule type" value="Genomic_DNA"/>
</dbReference>
<dbReference type="OrthoDB" id="9813903at2"/>
<dbReference type="PROSITE" id="PS50887">
    <property type="entry name" value="GGDEF"/>
    <property type="match status" value="1"/>
</dbReference>
<dbReference type="InterPro" id="IPR019734">
    <property type="entry name" value="TPR_rpt"/>
</dbReference>
<evidence type="ECO:0000313" key="3">
    <source>
        <dbReference type="Proteomes" id="UP000049979"/>
    </source>
</evidence>
<dbReference type="GO" id="GO:1902201">
    <property type="term" value="P:negative regulation of bacterial-type flagellum-dependent cell motility"/>
    <property type="evidence" value="ECO:0007669"/>
    <property type="project" value="TreeGrafter"/>
</dbReference>
<evidence type="ECO:0000259" key="1">
    <source>
        <dbReference type="PROSITE" id="PS50887"/>
    </source>
</evidence>